<feature type="compositionally biased region" description="Pro residues" evidence="1">
    <location>
        <begin position="38"/>
        <end position="47"/>
    </location>
</feature>
<reference evidence="2 3" key="1">
    <citation type="journal article" date="2014" name="Virus Res.">
        <title>Molecular characterization of the complete genome of falconid herpesvirus strain S-18.</title>
        <authorList>
            <person name="Spatz S.J."/>
            <person name="Volkening J.D."/>
            <person name="Ross T.A."/>
        </authorList>
    </citation>
    <scope>NUCLEOTIDE SEQUENCE [LARGE SCALE GENOMIC DNA]</scope>
    <source>
        <strain evidence="2">S-18</strain>
    </source>
</reference>
<feature type="compositionally biased region" description="Polar residues" evidence="1">
    <location>
        <begin position="111"/>
        <end position="123"/>
    </location>
</feature>
<evidence type="ECO:0000313" key="3">
    <source>
        <dbReference type="Proteomes" id="UP000146149"/>
    </source>
</evidence>
<dbReference type="KEGG" id="vg:19738396"/>
<organism evidence="2 3">
    <name type="scientific">Falconid herpesvirus 1</name>
    <dbReference type="NCBI Taxonomy" id="1510155"/>
    <lineage>
        <taxon>Viruses</taxon>
        <taxon>Duplodnaviria</taxon>
        <taxon>Heunggongvirae</taxon>
        <taxon>Peploviricota</taxon>
        <taxon>Herviviricetes</taxon>
        <taxon>Herpesvirales</taxon>
        <taxon>Orthoherpesviridae</taxon>
        <taxon>Alphaherpesvirinae</taxon>
        <taxon>Mardivirus</taxon>
        <taxon>Mardivirus columbidalpha1</taxon>
    </lineage>
</organism>
<sequence>MSHEDDRGIVNFGYESDVECTRQPLPQKVGPVCTAPAKEPPARPPGPNIQCIAARDVRRPTAYPRLPRPESPPGIKPRDCPPSLPPKVGRTLQRDNNEEVVCTKPLKKGSTDIQGSGTAQSRPTDPGDRVSPRTSEGTTASGGCGGDGSSTPATAVDVSIETQQNADGGAIKITILIKGDRQTGLQIPDLKLHRCSCNCNKDIS</sequence>
<name>A0A068EPR5_9ALPH</name>
<dbReference type="Proteomes" id="UP000146149">
    <property type="component" value="Segment"/>
</dbReference>
<feature type="region of interest" description="Disordered" evidence="1">
    <location>
        <begin position="31"/>
        <end position="156"/>
    </location>
</feature>
<dbReference type="RefSeq" id="YP_009046592.1">
    <property type="nucleotide sequence ID" value="NC_024450.1"/>
</dbReference>
<feature type="compositionally biased region" description="Pro residues" evidence="1">
    <location>
        <begin position="69"/>
        <end position="85"/>
    </location>
</feature>
<evidence type="ECO:0000313" key="2">
    <source>
        <dbReference type="EMBL" id="AID52798.1"/>
    </source>
</evidence>
<gene>
    <name evidence="2" type="ORF">FaHV1S18_108</name>
</gene>
<dbReference type="GeneID" id="19738396"/>
<proteinExistence type="predicted"/>
<protein>
    <submittedName>
        <fullName evidence="2">Uncharacterized protein</fullName>
    </submittedName>
</protein>
<dbReference type="EMBL" id="KJ668231">
    <property type="protein sequence ID" value="AID52798.1"/>
    <property type="molecule type" value="Genomic_DNA"/>
</dbReference>
<evidence type="ECO:0000256" key="1">
    <source>
        <dbReference type="SAM" id="MobiDB-lite"/>
    </source>
</evidence>
<accession>A0A068EPR5</accession>